<proteinExistence type="predicted"/>
<sequence>MSRSASSLLFPELEFGIADNGTYPSEDFNPPTRLSGPGLRPDPRRVDGLARGMMTV</sequence>
<protein>
    <submittedName>
        <fullName evidence="2">Uncharacterized protein</fullName>
    </submittedName>
</protein>
<accession>A0A897NFI3</accession>
<dbReference type="AlphaFoldDB" id="A0A897NFI3"/>
<feature type="region of interest" description="Disordered" evidence="1">
    <location>
        <begin position="21"/>
        <end position="56"/>
    </location>
</feature>
<gene>
    <name evidence="2" type="ORF">HSBGL_0888</name>
</gene>
<evidence type="ECO:0000313" key="2">
    <source>
        <dbReference type="EMBL" id="QSG11318.1"/>
    </source>
</evidence>
<dbReference type="Proteomes" id="UP000663305">
    <property type="component" value="Chromosome"/>
</dbReference>
<name>A0A897NFI3_9EURY</name>
<evidence type="ECO:0000256" key="1">
    <source>
        <dbReference type="SAM" id="MobiDB-lite"/>
    </source>
</evidence>
<dbReference type="EMBL" id="CP064789">
    <property type="protein sequence ID" value="QSG11318.1"/>
    <property type="molecule type" value="Genomic_DNA"/>
</dbReference>
<evidence type="ECO:0000313" key="3">
    <source>
        <dbReference type="Proteomes" id="UP000663305"/>
    </source>
</evidence>
<organism evidence="2 3">
    <name type="scientific">Halapricum desulfuricans</name>
    <dbReference type="NCBI Taxonomy" id="2841257"/>
    <lineage>
        <taxon>Archaea</taxon>
        <taxon>Methanobacteriati</taxon>
        <taxon>Methanobacteriota</taxon>
        <taxon>Stenosarchaea group</taxon>
        <taxon>Halobacteria</taxon>
        <taxon>Halobacteriales</taxon>
        <taxon>Haloarculaceae</taxon>
        <taxon>Halapricum</taxon>
    </lineage>
</organism>
<reference evidence="2" key="1">
    <citation type="submission" date="2020-11" db="EMBL/GenBank/DDBJ databases">
        <title>Carbohydrate-dependent, anaerobic sulfur respiration: A novel catabolism in halophilic archaea.</title>
        <authorList>
            <person name="Sorokin D.Y."/>
            <person name="Messina E."/>
            <person name="Smedile F."/>
            <person name="La Cono V."/>
            <person name="Hallsworth J.E."/>
            <person name="Yakimov M.M."/>
        </authorList>
    </citation>
    <scope>NUCLEOTIDE SEQUENCE</scope>
    <source>
        <strain evidence="2">HSR-Bgl</strain>
    </source>
</reference>